<sequence>MENLEKISLESKRLILQPISLEHTEDVFREFTSEITTFMYPKPVHSLSETEKIIRDMILQRENHTDLVLVILKKDHLEFLGICEVGAIDTHTPELGIWLKKSAHGYGFGREAIHALKDWVDKNLEYNYLSYPVDKRNIPSRKIAESLGGKIFREFQQINKSGYLLDEVEYRIYK</sequence>
<accession>A0A5P8VZG7</accession>
<dbReference type="PROSITE" id="PS51186">
    <property type="entry name" value="GNAT"/>
    <property type="match status" value="1"/>
</dbReference>
<dbReference type="InterPro" id="IPR016181">
    <property type="entry name" value="Acyl_CoA_acyltransferase"/>
</dbReference>
<feature type="domain" description="N-acetyltransferase" evidence="1">
    <location>
        <begin position="26"/>
        <end position="174"/>
    </location>
</feature>
<dbReference type="EMBL" id="CP045226">
    <property type="protein sequence ID" value="QFS45794.1"/>
    <property type="molecule type" value="Genomic_DNA"/>
</dbReference>
<dbReference type="AlphaFoldDB" id="A0A5P8VZG7"/>
<dbReference type="Pfam" id="PF13302">
    <property type="entry name" value="Acetyltransf_3"/>
    <property type="match status" value="1"/>
</dbReference>
<dbReference type="InterPro" id="IPR051531">
    <property type="entry name" value="N-acetyltransferase"/>
</dbReference>
<evidence type="ECO:0000259" key="1">
    <source>
        <dbReference type="PROSITE" id="PS51186"/>
    </source>
</evidence>
<keyword evidence="2" id="KW-0808">Transferase</keyword>
<evidence type="ECO:0000313" key="3">
    <source>
        <dbReference type="Proteomes" id="UP000326678"/>
    </source>
</evidence>
<dbReference type="RefSeq" id="WP_118168687.1">
    <property type="nucleotide sequence ID" value="NZ_CP045226.1"/>
</dbReference>
<dbReference type="Gene3D" id="3.40.630.30">
    <property type="match status" value="1"/>
</dbReference>
<protein>
    <submittedName>
        <fullName evidence="2">N-acetyltransferase</fullName>
    </submittedName>
</protein>
<keyword evidence="3" id="KW-1185">Reference proteome</keyword>
<organism evidence="2 3">
    <name type="scientific">Nostoc sphaeroides CCNUC1</name>
    <dbReference type="NCBI Taxonomy" id="2653204"/>
    <lineage>
        <taxon>Bacteria</taxon>
        <taxon>Bacillati</taxon>
        <taxon>Cyanobacteriota</taxon>
        <taxon>Cyanophyceae</taxon>
        <taxon>Nostocales</taxon>
        <taxon>Nostocaceae</taxon>
        <taxon>Nostoc</taxon>
    </lineage>
</organism>
<reference evidence="2 3" key="1">
    <citation type="submission" date="2019-10" db="EMBL/GenBank/DDBJ databases">
        <title>Genomic and transcriptomic insights into the perfect genentic adaptation of a filamentous nitrogen-fixing cyanobacterium to rice fields.</title>
        <authorList>
            <person name="Chen Z."/>
        </authorList>
    </citation>
    <scope>NUCLEOTIDE SEQUENCE [LARGE SCALE GENOMIC DNA]</scope>
    <source>
        <strain evidence="2">CCNUC1</strain>
    </source>
</reference>
<proteinExistence type="predicted"/>
<dbReference type="SUPFAM" id="SSF55729">
    <property type="entry name" value="Acyl-CoA N-acyltransferases (Nat)"/>
    <property type="match status" value="1"/>
</dbReference>
<dbReference type="Proteomes" id="UP000326678">
    <property type="component" value="Chromosome Gxm1"/>
</dbReference>
<dbReference type="KEGG" id="nsh:GXM_03271"/>
<dbReference type="InterPro" id="IPR000182">
    <property type="entry name" value="GNAT_dom"/>
</dbReference>
<dbReference type="PANTHER" id="PTHR43792">
    <property type="entry name" value="GNAT FAMILY, PUTATIVE (AFU_ORTHOLOGUE AFUA_3G00765)-RELATED-RELATED"/>
    <property type="match status" value="1"/>
</dbReference>
<name>A0A5P8VZG7_9NOSO</name>
<gene>
    <name evidence="2" type="ORF">GXM_03271</name>
</gene>
<evidence type="ECO:0000313" key="2">
    <source>
        <dbReference type="EMBL" id="QFS45794.1"/>
    </source>
</evidence>
<dbReference type="GO" id="GO:0016747">
    <property type="term" value="F:acyltransferase activity, transferring groups other than amino-acyl groups"/>
    <property type="evidence" value="ECO:0007669"/>
    <property type="project" value="InterPro"/>
</dbReference>